<keyword evidence="2" id="KW-1185">Reference proteome</keyword>
<evidence type="ECO:0000313" key="1">
    <source>
        <dbReference type="EMBL" id="KTD82176.1"/>
    </source>
</evidence>
<dbReference type="PATRIC" id="fig|66969.6.peg.707"/>
<comment type="caution">
    <text evidence="1">The sequence shown here is derived from an EMBL/GenBank/DDBJ whole genome shotgun (WGS) entry which is preliminary data.</text>
</comment>
<accession>A0A0W1ALP4</accession>
<sequence length="200" mass="22921">MFEIYQDNEFVLYYTNENNSTGFTHLLRVKNFSTGKTTGIWVDPSHTSTDSKLLDKILRLKDIKNNSDEDTYRHEVACFIETLIKNTGYTCLEISSLAKSVLKHHKNPQQLLETINNIDLSYLRAKDKEHFQSVQEMKIAVAGFVKVLAEFICNLLGIASKATVSAAFLKLNFFQNSQDDINETILPNSTQEYNHQETPY</sequence>
<gene>
    <name evidence="1" type="ORF">Lwal_0653</name>
</gene>
<proteinExistence type="predicted"/>
<evidence type="ECO:0000313" key="2">
    <source>
        <dbReference type="Proteomes" id="UP000054729"/>
    </source>
</evidence>
<dbReference type="Proteomes" id="UP000054729">
    <property type="component" value="Unassembled WGS sequence"/>
</dbReference>
<protein>
    <submittedName>
        <fullName evidence="1">Uncharacterized protein</fullName>
    </submittedName>
</protein>
<reference evidence="1 2" key="1">
    <citation type="submission" date="2015-11" db="EMBL/GenBank/DDBJ databases">
        <title>Genomic analysis of 38 Legionella species identifies large and diverse effector repertoires.</title>
        <authorList>
            <person name="Burstein D."/>
            <person name="Amaro F."/>
            <person name="Zusman T."/>
            <person name="Lifshitz Z."/>
            <person name="Cohen O."/>
            <person name="Gilbert J.A."/>
            <person name="Pupko T."/>
            <person name="Shuman H.A."/>
            <person name="Segal G."/>
        </authorList>
    </citation>
    <scope>NUCLEOTIDE SEQUENCE [LARGE SCALE GENOMIC DNA]</scope>
    <source>
        <strain evidence="1 2">ATCC 51914</strain>
    </source>
</reference>
<dbReference type="RefSeq" id="WP_058479489.1">
    <property type="nucleotide sequence ID" value="NZ_CAAAIQ010000021.1"/>
</dbReference>
<dbReference type="EMBL" id="LNZB01000015">
    <property type="protein sequence ID" value="KTD82176.1"/>
    <property type="molecule type" value="Genomic_DNA"/>
</dbReference>
<dbReference type="AlphaFoldDB" id="A0A0W1ALP4"/>
<dbReference type="OrthoDB" id="5653853at2"/>
<organism evidence="1 2">
    <name type="scientific">Legionella waltersii</name>
    <dbReference type="NCBI Taxonomy" id="66969"/>
    <lineage>
        <taxon>Bacteria</taxon>
        <taxon>Pseudomonadati</taxon>
        <taxon>Pseudomonadota</taxon>
        <taxon>Gammaproteobacteria</taxon>
        <taxon>Legionellales</taxon>
        <taxon>Legionellaceae</taxon>
        <taxon>Legionella</taxon>
    </lineage>
</organism>
<name>A0A0W1ALP4_9GAMM</name>